<evidence type="ECO:0000313" key="3">
    <source>
        <dbReference type="Proteomes" id="UP000184315"/>
    </source>
</evidence>
<accession>A0A1J1LIE4</accession>
<gene>
    <name evidence="2" type="ORF">PL9214291251</name>
</gene>
<proteinExistence type="predicted"/>
<dbReference type="InterPro" id="IPR011330">
    <property type="entry name" value="Glyco_hydro/deAcase_b/a-brl"/>
</dbReference>
<dbReference type="Gene3D" id="3.20.20.370">
    <property type="entry name" value="Glycoside hydrolase/deacetylase"/>
    <property type="match status" value="1"/>
</dbReference>
<organism evidence="2 3">
    <name type="scientific">Planktothrix tepida PCC 9214</name>
    <dbReference type="NCBI Taxonomy" id="671072"/>
    <lineage>
        <taxon>Bacteria</taxon>
        <taxon>Bacillati</taxon>
        <taxon>Cyanobacteriota</taxon>
        <taxon>Cyanophyceae</taxon>
        <taxon>Oscillatoriophycideae</taxon>
        <taxon>Oscillatoriales</taxon>
        <taxon>Microcoleaceae</taxon>
        <taxon>Planktothrix</taxon>
    </lineage>
</organism>
<dbReference type="PANTHER" id="PTHR47561">
    <property type="entry name" value="POLYSACCHARIDE DEACETYLASE FAMILY PROTEIN (AFU_ORTHOLOGUE AFUA_6G05030)"/>
    <property type="match status" value="1"/>
</dbReference>
<keyword evidence="3" id="KW-1185">Reference proteome</keyword>
<dbReference type="OrthoDB" id="9806342at2"/>
<dbReference type="SUPFAM" id="SSF88713">
    <property type="entry name" value="Glycoside hydrolase/deacetylase"/>
    <property type="match status" value="1"/>
</dbReference>
<dbReference type="EMBL" id="CZDF01000132">
    <property type="protein sequence ID" value="CUR31660.1"/>
    <property type="molecule type" value="Genomic_DNA"/>
</dbReference>
<dbReference type="GO" id="GO:0005975">
    <property type="term" value="P:carbohydrate metabolic process"/>
    <property type="evidence" value="ECO:0007669"/>
    <property type="project" value="InterPro"/>
</dbReference>
<dbReference type="PANTHER" id="PTHR47561:SF1">
    <property type="entry name" value="POLYSACCHARIDE DEACETYLASE FAMILY PROTEIN (AFU_ORTHOLOGUE AFUA_6G05030)"/>
    <property type="match status" value="1"/>
</dbReference>
<evidence type="ECO:0000313" key="2">
    <source>
        <dbReference type="EMBL" id="CUR31660.1"/>
    </source>
</evidence>
<protein>
    <recommendedName>
        <fullName evidence="1">NodB homology domain-containing protein</fullName>
    </recommendedName>
</protein>
<evidence type="ECO:0000259" key="1">
    <source>
        <dbReference type="PROSITE" id="PS51677"/>
    </source>
</evidence>
<dbReference type="RefSeq" id="WP_072718466.1">
    <property type="nucleotide sequence ID" value="NZ_LN889782.1"/>
</dbReference>
<dbReference type="STRING" id="671072.PL9214291251"/>
<dbReference type="Pfam" id="PF01522">
    <property type="entry name" value="Polysacc_deac_1"/>
    <property type="match status" value="1"/>
</dbReference>
<dbReference type="PROSITE" id="PS51677">
    <property type="entry name" value="NODB"/>
    <property type="match status" value="1"/>
</dbReference>
<reference evidence="3" key="1">
    <citation type="submission" date="2015-10" db="EMBL/GenBank/DDBJ databases">
        <authorList>
            <person name="Regsiter A."/>
            <person name="william w."/>
        </authorList>
    </citation>
    <scope>NUCLEOTIDE SEQUENCE [LARGE SCALE GENOMIC DNA]</scope>
</reference>
<dbReference type="GO" id="GO:0016810">
    <property type="term" value="F:hydrolase activity, acting on carbon-nitrogen (but not peptide) bonds"/>
    <property type="evidence" value="ECO:0007669"/>
    <property type="project" value="InterPro"/>
</dbReference>
<dbReference type="AlphaFoldDB" id="A0A1J1LIE4"/>
<dbReference type="Proteomes" id="UP000184315">
    <property type="component" value="Unassembled WGS sequence"/>
</dbReference>
<feature type="domain" description="NodB homology" evidence="1">
    <location>
        <begin position="22"/>
        <end position="262"/>
    </location>
</feature>
<name>A0A1J1LIE4_9CYAN</name>
<sequence>MNQKLSKTAIISIDVETDWGGRLPASTETIRGVKVGLPKIFEILNQYQCPATLFINGEIVPYIQEEINISIQKKFEIGSHGFTHRKMPELSKDEIIKELAKSKAILEEYTGQKIRGFRAPQARIPEGLYQYLKQTNYEYDSSVFAGKMPSRFNNQNVPIEPYLQDNIWEIPVNSLPLIPLPMGLLWIDLFQLSLIQLLSSVSPLPPIVQVYMHPFDFIPAYSVEDLSIPWGAKVWYTRQQGSALKTLNCLLYWLQQLGYTFRTAGDVINSCSMS</sequence>
<dbReference type="InterPro" id="IPR002509">
    <property type="entry name" value="NODB_dom"/>
</dbReference>